<evidence type="ECO:0000313" key="1">
    <source>
        <dbReference type="EMBL" id="SFL18806.1"/>
    </source>
</evidence>
<proteinExistence type="predicted"/>
<dbReference type="EMBL" id="FOSR01000018">
    <property type="protein sequence ID" value="SFL18806.1"/>
    <property type="molecule type" value="Genomic_DNA"/>
</dbReference>
<accession>A0A1I4FPQ4</accession>
<name>A0A1I4FPQ4_9GAMM</name>
<sequence length="64" mass="7207">MMPSSRAACLDIKATGLELVPRHAITKYSSLPNPRRTYQIVAAPHIIVIYPIPLHREETLDRKG</sequence>
<reference evidence="2" key="1">
    <citation type="submission" date="2016-10" db="EMBL/GenBank/DDBJ databases">
        <authorList>
            <person name="Varghese N."/>
            <person name="Submissions S."/>
        </authorList>
    </citation>
    <scope>NUCLEOTIDE SEQUENCE [LARGE SCALE GENOMIC DNA]</scope>
    <source>
        <strain evidence="2">MO64</strain>
    </source>
</reference>
<dbReference type="Proteomes" id="UP000198725">
    <property type="component" value="Unassembled WGS sequence"/>
</dbReference>
<gene>
    <name evidence="1" type="ORF">SAMN05192579_11848</name>
</gene>
<keyword evidence="2" id="KW-1185">Reference proteome</keyword>
<evidence type="ECO:0000313" key="2">
    <source>
        <dbReference type="Proteomes" id="UP000198725"/>
    </source>
</evidence>
<organism evidence="1 2">
    <name type="scientific">Rhodanobacter glycinis</name>
    <dbReference type="NCBI Taxonomy" id="582702"/>
    <lineage>
        <taxon>Bacteria</taxon>
        <taxon>Pseudomonadati</taxon>
        <taxon>Pseudomonadota</taxon>
        <taxon>Gammaproteobacteria</taxon>
        <taxon>Lysobacterales</taxon>
        <taxon>Rhodanobacteraceae</taxon>
        <taxon>Rhodanobacter</taxon>
    </lineage>
</organism>
<dbReference type="AlphaFoldDB" id="A0A1I4FPQ4"/>
<protein>
    <submittedName>
        <fullName evidence="1">Uncharacterized protein</fullName>
    </submittedName>
</protein>